<evidence type="ECO:0000259" key="5">
    <source>
        <dbReference type="PROSITE" id="PS50112"/>
    </source>
</evidence>
<accession>A0A0F5IW30</accession>
<dbReference type="RefSeq" id="WP_028728993.1">
    <property type="nucleotide sequence ID" value="NZ_KE386763.1"/>
</dbReference>
<keyword evidence="2" id="KW-0238">DNA-binding</keyword>
<dbReference type="CDD" id="cd06170">
    <property type="entry name" value="LuxR_C_like"/>
    <property type="match status" value="1"/>
</dbReference>
<dbReference type="PROSITE" id="PS50112">
    <property type="entry name" value="PAS"/>
    <property type="match status" value="1"/>
</dbReference>
<dbReference type="STRING" id="1203610.HMPREF1536_04524"/>
<dbReference type="HOGENOM" id="CLU_090315_1_0_10"/>
<evidence type="ECO:0000259" key="4">
    <source>
        <dbReference type="PROSITE" id="PS50043"/>
    </source>
</evidence>
<feature type="domain" description="HTH luxR-type" evidence="4">
    <location>
        <begin position="162"/>
        <end position="227"/>
    </location>
</feature>
<evidence type="ECO:0000313" key="7">
    <source>
        <dbReference type="Proteomes" id="UP000033035"/>
    </source>
</evidence>
<evidence type="ECO:0000313" key="6">
    <source>
        <dbReference type="EMBL" id="KKB49460.1"/>
    </source>
</evidence>
<dbReference type="GO" id="GO:0006355">
    <property type="term" value="P:regulation of DNA-templated transcription"/>
    <property type="evidence" value="ECO:0007669"/>
    <property type="project" value="InterPro"/>
</dbReference>
<dbReference type="Gene3D" id="1.10.10.10">
    <property type="entry name" value="Winged helix-like DNA-binding domain superfamily/Winged helix DNA-binding domain"/>
    <property type="match status" value="1"/>
</dbReference>
<evidence type="ECO:0000256" key="3">
    <source>
        <dbReference type="ARBA" id="ARBA00023163"/>
    </source>
</evidence>
<evidence type="ECO:0000256" key="1">
    <source>
        <dbReference type="ARBA" id="ARBA00023015"/>
    </source>
</evidence>
<evidence type="ECO:0000256" key="2">
    <source>
        <dbReference type="ARBA" id="ARBA00023125"/>
    </source>
</evidence>
<dbReference type="AlphaFoldDB" id="A0A0F5IW30"/>
<dbReference type="InterPro" id="IPR000014">
    <property type="entry name" value="PAS"/>
</dbReference>
<evidence type="ECO:0008006" key="8">
    <source>
        <dbReference type="Google" id="ProtNLM"/>
    </source>
</evidence>
<dbReference type="InterPro" id="IPR036388">
    <property type="entry name" value="WH-like_DNA-bd_sf"/>
</dbReference>
<proteinExistence type="predicted"/>
<dbReference type="SMART" id="SM00421">
    <property type="entry name" value="HTH_LUXR"/>
    <property type="match status" value="1"/>
</dbReference>
<keyword evidence="1" id="KW-0805">Transcription regulation</keyword>
<dbReference type="Pfam" id="PF08447">
    <property type="entry name" value="PAS_3"/>
    <property type="match status" value="1"/>
</dbReference>
<dbReference type="Gene3D" id="3.30.450.20">
    <property type="entry name" value="PAS domain"/>
    <property type="match status" value="1"/>
</dbReference>
<dbReference type="SUPFAM" id="SSF46894">
    <property type="entry name" value="C-terminal effector domain of the bipartite response regulators"/>
    <property type="match status" value="1"/>
</dbReference>
<dbReference type="InterPro" id="IPR000792">
    <property type="entry name" value="Tscrpt_reg_LuxR_C"/>
</dbReference>
<dbReference type="EMBL" id="AQHW01000025">
    <property type="protein sequence ID" value="KKB49460.1"/>
    <property type="molecule type" value="Genomic_DNA"/>
</dbReference>
<feature type="domain" description="PAS" evidence="5">
    <location>
        <begin position="5"/>
        <end position="66"/>
    </location>
</feature>
<sequence length="230" mass="27164">MSLEKYKSYVELLSRVNNSCVFLIEYNNRFLYTSPNFNTFFGYDIEKLKDPSIEHNYLEKYIHPDDFMIFSTIQKRLLGFYYSQPIECRKDYKHIFEFRILNAKKKYVRVISQHQVLEIDEIGNPFLVLGVVDLSPDQKDMDEIKFRLVNNKTGEMTPFPLTEETNIKLTKREVEILKLVNKGMFSKEISDSLSISIHTVNNHRQNILQKMNTDNVVEAINYARKLGLLD</sequence>
<dbReference type="GO" id="GO:0003677">
    <property type="term" value="F:DNA binding"/>
    <property type="evidence" value="ECO:0007669"/>
    <property type="project" value="UniProtKB-KW"/>
</dbReference>
<dbReference type="PROSITE" id="PS50043">
    <property type="entry name" value="HTH_LUXR_2"/>
    <property type="match status" value="1"/>
</dbReference>
<dbReference type="Proteomes" id="UP000033035">
    <property type="component" value="Unassembled WGS sequence"/>
</dbReference>
<keyword evidence="7" id="KW-1185">Reference proteome</keyword>
<dbReference type="InterPro" id="IPR016032">
    <property type="entry name" value="Sig_transdc_resp-reg_C-effctor"/>
</dbReference>
<dbReference type="InterPro" id="IPR013655">
    <property type="entry name" value="PAS_fold_3"/>
</dbReference>
<dbReference type="PRINTS" id="PR00038">
    <property type="entry name" value="HTHLUXR"/>
</dbReference>
<protein>
    <recommendedName>
        <fullName evidence="8">HTH luxR-type domain-containing protein</fullName>
    </recommendedName>
</protein>
<gene>
    <name evidence="6" type="ORF">HMPREF1536_04524</name>
</gene>
<dbReference type="PANTHER" id="PTHR44688:SF16">
    <property type="entry name" value="DNA-BINDING TRANSCRIPTIONAL ACTIVATOR DEVR_DOSR"/>
    <property type="match status" value="1"/>
</dbReference>
<dbReference type="PANTHER" id="PTHR44688">
    <property type="entry name" value="DNA-BINDING TRANSCRIPTIONAL ACTIVATOR DEVR_DOSR"/>
    <property type="match status" value="1"/>
</dbReference>
<reference evidence="6 7" key="1">
    <citation type="submission" date="2013-04" db="EMBL/GenBank/DDBJ databases">
        <title>The Genome Sequence of Parabacteroides gordonii DSM 23371.</title>
        <authorList>
            <consortium name="The Broad Institute Genomics Platform"/>
            <person name="Earl A."/>
            <person name="Ward D."/>
            <person name="Feldgarden M."/>
            <person name="Gevers D."/>
            <person name="Martens E."/>
            <person name="Sakamoto M."/>
            <person name="Benno Y."/>
            <person name="Suzuki N."/>
            <person name="Matsunaga N."/>
            <person name="Koshihara K."/>
            <person name="Seki M."/>
            <person name="Komiya H."/>
            <person name="Walker B."/>
            <person name="Young S."/>
            <person name="Zeng Q."/>
            <person name="Gargeya S."/>
            <person name="Fitzgerald M."/>
            <person name="Haas B."/>
            <person name="Abouelleil A."/>
            <person name="Allen A.W."/>
            <person name="Alvarado L."/>
            <person name="Arachchi H.M."/>
            <person name="Berlin A.M."/>
            <person name="Chapman S.B."/>
            <person name="Gainer-Dewar J."/>
            <person name="Goldberg J."/>
            <person name="Griggs A."/>
            <person name="Gujja S."/>
            <person name="Hansen M."/>
            <person name="Howarth C."/>
            <person name="Imamovic A."/>
            <person name="Ireland A."/>
            <person name="Larimer J."/>
            <person name="McCowan C."/>
            <person name="Murphy C."/>
            <person name="Pearson M."/>
            <person name="Poon T.W."/>
            <person name="Priest M."/>
            <person name="Roberts A."/>
            <person name="Saif S."/>
            <person name="Shea T."/>
            <person name="Sisk P."/>
            <person name="Sykes S."/>
            <person name="Wortman J."/>
            <person name="Nusbaum C."/>
            <person name="Birren B."/>
        </authorList>
    </citation>
    <scope>NUCLEOTIDE SEQUENCE [LARGE SCALE GENOMIC DNA]</scope>
    <source>
        <strain evidence="6 7">MS-1</strain>
    </source>
</reference>
<dbReference type="PATRIC" id="fig|1203610.3.peg.4611"/>
<keyword evidence="3" id="KW-0804">Transcription</keyword>
<organism evidence="6 7">
    <name type="scientific">Parabacteroides gordonii MS-1 = DSM 23371</name>
    <dbReference type="NCBI Taxonomy" id="1203610"/>
    <lineage>
        <taxon>Bacteria</taxon>
        <taxon>Pseudomonadati</taxon>
        <taxon>Bacteroidota</taxon>
        <taxon>Bacteroidia</taxon>
        <taxon>Bacteroidales</taxon>
        <taxon>Tannerellaceae</taxon>
        <taxon>Parabacteroides</taxon>
    </lineage>
</organism>
<comment type="caution">
    <text evidence="6">The sequence shown here is derived from an EMBL/GenBank/DDBJ whole genome shotgun (WGS) entry which is preliminary data.</text>
</comment>
<name>A0A0F5IW30_9BACT</name>
<dbReference type="PROSITE" id="PS00622">
    <property type="entry name" value="HTH_LUXR_1"/>
    <property type="match status" value="1"/>
</dbReference>
<dbReference type="Pfam" id="PF00196">
    <property type="entry name" value="GerE"/>
    <property type="match status" value="1"/>
</dbReference>